<evidence type="ECO:0000313" key="6">
    <source>
        <dbReference type="EMBL" id="TNN18376.1"/>
    </source>
</evidence>
<dbReference type="GO" id="GO:0000981">
    <property type="term" value="F:DNA-binding transcription factor activity, RNA polymerase II-specific"/>
    <property type="evidence" value="ECO:0007669"/>
    <property type="project" value="TreeGrafter"/>
</dbReference>
<dbReference type="GO" id="GO:0009653">
    <property type="term" value="P:anatomical structure morphogenesis"/>
    <property type="evidence" value="ECO:0007669"/>
    <property type="project" value="TreeGrafter"/>
</dbReference>
<dbReference type="OrthoDB" id="5402974at2759"/>
<dbReference type="SMART" id="SM00339">
    <property type="entry name" value="FH"/>
    <property type="match status" value="1"/>
</dbReference>
<dbReference type="InterPro" id="IPR036390">
    <property type="entry name" value="WH_DNA-bd_sf"/>
</dbReference>
<dbReference type="Pfam" id="PF00250">
    <property type="entry name" value="Forkhead"/>
    <property type="match status" value="1"/>
</dbReference>
<feature type="region of interest" description="Disordered" evidence="4">
    <location>
        <begin position="319"/>
        <end position="351"/>
    </location>
</feature>
<dbReference type="InterPro" id="IPR001766">
    <property type="entry name" value="Fork_head_dom"/>
</dbReference>
<keyword evidence="2 3" id="KW-0539">Nucleus</keyword>
<dbReference type="AlphaFoldDB" id="A0A4Z2DPE0"/>
<dbReference type="EMBL" id="SKCS01000077">
    <property type="protein sequence ID" value="TNN18376.1"/>
    <property type="molecule type" value="Genomic_DNA"/>
</dbReference>
<dbReference type="InterPro" id="IPR036388">
    <property type="entry name" value="WH-like_DNA-bd_sf"/>
</dbReference>
<protein>
    <submittedName>
        <fullName evidence="6">Forkhead box protein D3</fullName>
    </submittedName>
</protein>
<evidence type="ECO:0000313" key="7">
    <source>
        <dbReference type="Proteomes" id="UP000311919"/>
    </source>
</evidence>
<dbReference type="PROSITE" id="PS50039">
    <property type="entry name" value="FORK_HEAD_3"/>
    <property type="match status" value="1"/>
</dbReference>
<comment type="caution">
    <text evidence="6">The sequence shown here is derived from an EMBL/GenBank/DDBJ whole genome shotgun (WGS) entry which is preliminary data.</text>
</comment>
<dbReference type="GO" id="GO:0005634">
    <property type="term" value="C:nucleus"/>
    <property type="evidence" value="ECO:0007669"/>
    <property type="project" value="UniProtKB-SubCell"/>
</dbReference>
<organism evidence="6 7">
    <name type="scientific">Schistosoma japonicum</name>
    <name type="common">Blood fluke</name>
    <dbReference type="NCBI Taxonomy" id="6182"/>
    <lineage>
        <taxon>Eukaryota</taxon>
        <taxon>Metazoa</taxon>
        <taxon>Spiralia</taxon>
        <taxon>Lophotrochozoa</taxon>
        <taxon>Platyhelminthes</taxon>
        <taxon>Trematoda</taxon>
        <taxon>Digenea</taxon>
        <taxon>Strigeidida</taxon>
        <taxon>Schistosomatoidea</taxon>
        <taxon>Schistosomatidae</taxon>
        <taxon>Schistosoma</taxon>
    </lineage>
</organism>
<feature type="DNA-binding region" description="Fork-head" evidence="3">
    <location>
        <begin position="196"/>
        <end position="290"/>
    </location>
</feature>
<dbReference type="FunFam" id="1.10.10.10:FF:000598">
    <property type="entry name" value="forkhead box protein I1 isoform X2"/>
    <property type="match status" value="1"/>
</dbReference>
<evidence type="ECO:0000256" key="2">
    <source>
        <dbReference type="ARBA" id="ARBA00023242"/>
    </source>
</evidence>
<dbReference type="InterPro" id="IPR030456">
    <property type="entry name" value="TF_fork_head_CS_2"/>
</dbReference>
<comment type="subcellular location">
    <subcellularLocation>
        <location evidence="3">Nucleus</location>
    </subcellularLocation>
</comment>
<evidence type="ECO:0000256" key="3">
    <source>
        <dbReference type="PROSITE-ProRule" id="PRU00089"/>
    </source>
</evidence>
<dbReference type="SUPFAM" id="SSF46785">
    <property type="entry name" value="Winged helix' DNA-binding domain"/>
    <property type="match status" value="1"/>
</dbReference>
<reference evidence="6 7" key="1">
    <citation type="submission" date="2019-03" db="EMBL/GenBank/DDBJ databases">
        <title>An improved genome assembly of the fluke Schistosoma japonicum.</title>
        <authorList>
            <person name="Hu W."/>
            <person name="Luo F."/>
            <person name="Yin M."/>
            <person name="Mo X."/>
            <person name="Sun C."/>
            <person name="Wu Q."/>
            <person name="Zhu B."/>
            <person name="Xiang M."/>
            <person name="Wang J."/>
            <person name="Wang Y."/>
            <person name="Zhang T."/>
            <person name="Xu B."/>
            <person name="Zheng H."/>
            <person name="Feng Z."/>
        </authorList>
    </citation>
    <scope>NUCLEOTIDE SEQUENCE [LARGE SCALE GENOMIC DNA]</scope>
    <source>
        <strain evidence="6">HuSjv2</strain>
        <tissue evidence="6">Worms</tissue>
    </source>
</reference>
<accession>A0A4Z2DPE0</accession>
<evidence type="ECO:0000256" key="4">
    <source>
        <dbReference type="SAM" id="MobiDB-lite"/>
    </source>
</evidence>
<dbReference type="CDD" id="cd20048">
    <property type="entry name" value="FH_FOXD4-like"/>
    <property type="match status" value="1"/>
</dbReference>
<feature type="compositionally biased region" description="Low complexity" evidence="4">
    <location>
        <begin position="319"/>
        <end position="350"/>
    </location>
</feature>
<dbReference type="InterPro" id="IPR018122">
    <property type="entry name" value="TF_fork_head_CS_1"/>
</dbReference>
<evidence type="ECO:0000259" key="5">
    <source>
        <dbReference type="PROSITE" id="PS50039"/>
    </source>
</evidence>
<name>A0A4Z2DPE0_SCHJA</name>
<dbReference type="PROSITE" id="PS00658">
    <property type="entry name" value="FORK_HEAD_2"/>
    <property type="match status" value="1"/>
</dbReference>
<dbReference type="Gene3D" id="1.10.10.10">
    <property type="entry name" value="Winged helix-like DNA-binding domain superfamily/Winged helix DNA-binding domain"/>
    <property type="match status" value="1"/>
</dbReference>
<keyword evidence="1 3" id="KW-0238">DNA-binding</keyword>
<dbReference type="PANTHER" id="PTHR11829:SF402">
    <property type="entry name" value="FORK HEAD DOMAIN-CONTAINING PROTEIN FD3-RELATED"/>
    <property type="match status" value="1"/>
</dbReference>
<evidence type="ECO:0000256" key="1">
    <source>
        <dbReference type="ARBA" id="ARBA00023125"/>
    </source>
</evidence>
<feature type="region of interest" description="Disordered" evidence="4">
    <location>
        <begin position="384"/>
        <end position="406"/>
    </location>
</feature>
<dbReference type="Proteomes" id="UP000311919">
    <property type="component" value="Unassembled WGS sequence"/>
</dbReference>
<dbReference type="PROSITE" id="PS00657">
    <property type="entry name" value="FORK_HEAD_1"/>
    <property type="match status" value="1"/>
</dbReference>
<feature type="compositionally biased region" description="Low complexity" evidence="4">
    <location>
        <begin position="384"/>
        <end position="398"/>
    </location>
</feature>
<dbReference type="InterPro" id="IPR050211">
    <property type="entry name" value="FOX_domain-containing"/>
</dbReference>
<dbReference type="PRINTS" id="PR00053">
    <property type="entry name" value="FORKHEAD"/>
</dbReference>
<sequence length="561" mass="63038">MDRKYIKLDGIGMNTLQSFTNMTTTSDNNSSIQCHDIIQRTPIEYLNTLYSSKSDIHAMINTSSHNINNNNDNSIVNSEVIPIQCTMNNYDLFQPTISHLPTFTSTVTTCTISTNNKNNNTISNKNNYNYYHCRSYSRRTNAERIRKMKHTRMNRTLLSSSLSSASTSPLSRIATTSSTLNYAKLHNREIRLHSMKPPYSYIALITMAILHSPHKHLTLGGICDFIMSNFPYYRERFPAWQNSIRHNLSLNDCFMKIPREPGNPGKGNYWTLDPNSLDMFDNGSFLRRRKRYKRGGLDGNGKNCFYNYSDFIDIYSNNRSNNNRNSLQKQTTTSITSSTNTDSSVSSSCSPQINVENYNNTITNAHHSESSGNSYMINKTNTTTTTTNTTKTGKFNNNSPMNKNDLNTDVVKNDLNDGYIKPNYFQDSEYSQKNLNVLKLNNRTNVSAAYTTSVCTSYSVHTSKSSLSTSSSSSLSGPLSPCSLEPNLPFVFQSLFQSKGNSNINNQEYIKKSLSFNIDQLLNSSKDDTESTSLSISSAVSSNSLSHSTFSSSLTTSLVKK</sequence>
<dbReference type="PANTHER" id="PTHR11829">
    <property type="entry name" value="FORKHEAD BOX PROTEIN"/>
    <property type="match status" value="1"/>
</dbReference>
<keyword evidence="7" id="KW-1185">Reference proteome</keyword>
<proteinExistence type="predicted"/>
<feature type="domain" description="Fork-head" evidence="5">
    <location>
        <begin position="196"/>
        <end position="290"/>
    </location>
</feature>
<dbReference type="GO" id="GO:0030154">
    <property type="term" value="P:cell differentiation"/>
    <property type="evidence" value="ECO:0007669"/>
    <property type="project" value="TreeGrafter"/>
</dbReference>
<dbReference type="GO" id="GO:0000978">
    <property type="term" value="F:RNA polymerase II cis-regulatory region sequence-specific DNA binding"/>
    <property type="evidence" value="ECO:0007669"/>
    <property type="project" value="TreeGrafter"/>
</dbReference>
<gene>
    <name evidence="6" type="ORF">EWB00_010286</name>
</gene>
<dbReference type="STRING" id="6182.A0A4Z2DPE0"/>